<dbReference type="Gene3D" id="4.10.520.10">
    <property type="entry name" value="IHF-like DNA-binding proteins"/>
    <property type="match status" value="1"/>
</dbReference>
<dbReference type="Pfam" id="PF00216">
    <property type="entry name" value="Bac_DNA_binding"/>
    <property type="match status" value="1"/>
</dbReference>
<dbReference type="SUPFAM" id="SSF47729">
    <property type="entry name" value="IHF-like DNA-binding proteins"/>
    <property type="match status" value="1"/>
</dbReference>
<dbReference type="InterPro" id="IPR000119">
    <property type="entry name" value="Hist_DNA-bd"/>
</dbReference>
<reference evidence="3 4" key="1">
    <citation type="submission" date="2023-03" db="EMBL/GenBank/DDBJ databases">
        <title>Host association and intracellularity evolved multiple times independently in the Rickettsiales.</title>
        <authorList>
            <person name="Castelli M."/>
            <person name="Nardi T."/>
            <person name="Gammuto L."/>
            <person name="Bellinzona G."/>
            <person name="Sabaneyeva E."/>
            <person name="Potekhin A."/>
            <person name="Serra V."/>
            <person name="Petroni G."/>
            <person name="Sassera D."/>
        </authorList>
    </citation>
    <scope>NUCLEOTIDE SEQUENCE [LARGE SCALE GENOMIC DNA]</scope>
    <source>
        <strain evidence="3 4">Sr 2-6</strain>
    </source>
</reference>
<keyword evidence="2" id="KW-0238">DNA-binding</keyword>
<dbReference type="EMBL" id="JARJFB010000096">
    <property type="protein sequence ID" value="MEA0971219.1"/>
    <property type="molecule type" value="Genomic_DNA"/>
</dbReference>
<comment type="similarity">
    <text evidence="1">Belongs to the bacterial histone-like protein family.</text>
</comment>
<evidence type="ECO:0008006" key="5">
    <source>
        <dbReference type="Google" id="ProtNLM"/>
    </source>
</evidence>
<dbReference type="RefSeq" id="WP_322777122.1">
    <property type="nucleotide sequence ID" value="NZ_JARJFB010000096.1"/>
</dbReference>
<gene>
    <name evidence="3" type="ORF">Megvenef_01192</name>
</gene>
<protein>
    <recommendedName>
        <fullName evidence="5">HU family DNA-binding protein</fullName>
    </recommendedName>
</protein>
<dbReference type="Proteomes" id="UP001291687">
    <property type="component" value="Unassembled WGS sequence"/>
</dbReference>
<evidence type="ECO:0000313" key="3">
    <source>
        <dbReference type="EMBL" id="MEA0971219.1"/>
    </source>
</evidence>
<evidence type="ECO:0000313" key="4">
    <source>
        <dbReference type="Proteomes" id="UP001291687"/>
    </source>
</evidence>
<name>A0ABU5NDH9_9RICK</name>
<dbReference type="InterPro" id="IPR010992">
    <property type="entry name" value="IHF-like_DNA-bd_dom_sf"/>
</dbReference>
<proteinExistence type="inferred from homology"/>
<keyword evidence="4" id="KW-1185">Reference proteome</keyword>
<sequence>MNNYGFVKFAANRFGIDETVAESMVDMFAQTLQELVAAGQSVTIDEIGEFKSVPLFPNGLNHHNNIALAKVAKRNIVSFKASENLTKVVL</sequence>
<organism evidence="3 4">
    <name type="scientific">Candidatus Megaera venefica</name>
    <dbReference type="NCBI Taxonomy" id="2055910"/>
    <lineage>
        <taxon>Bacteria</taxon>
        <taxon>Pseudomonadati</taxon>
        <taxon>Pseudomonadota</taxon>
        <taxon>Alphaproteobacteria</taxon>
        <taxon>Rickettsiales</taxon>
        <taxon>Rickettsiaceae</taxon>
        <taxon>Candidatus Megaera</taxon>
    </lineage>
</organism>
<evidence type="ECO:0000256" key="2">
    <source>
        <dbReference type="ARBA" id="ARBA00023125"/>
    </source>
</evidence>
<evidence type="ECO:0000256" key="1">
    <source>
        <dbReference type="ARBA" id="ARBA00010529"/>
    </source>
</evidence>
<accession>A0ABU5NDH9</accession>
<comment type="caution">
    <text evidence="3">The sequence shown here is derived from an EMBL/GenBank/DDBJ whole genome shotgun (WGS) entry which is preliminary data.</text>
</comment>